<dbReference type="Gene3D" id="3.60.130.10">
    <property type="entry name" value="Clavaminate synthase-like"/>
    <property type="match status" value="1"/>
</dbReference>
<organism evidence="4 5">
    <name type="scientific">Saccharopolyspora phatthalungensis</name>
    <dbReference type="NCBI Taxonomy" id="664693"/>
    <lineage>
        <taxon>Bacteria</taxon>
        <taxon>Bacillati</taxon>
        <taxon>Actinomycetota</taxon>
        <taxon>Actinomycetes</taxon>
        <taxon>Pseudonocardiales</taxon>
        <taxon>Pseudonocardiaceae</taxon>
        <taxon>Saccharopolyspora</taxon>
    </lineage>
</organism>
<sequence>MKEQESPILGKIGKLRSLVSAFRLRRSLPGVVRLDDHCGTTVVRFSVNNIVRDDSDPVATLQSDWQRLFGEQHIAIGYQRNDMLVWDNWRLLHARNAFEDPRRHLRRIHIAEPT</sequence>
<evidence type="ECO:0000259" key="3">
    <source>
        <dbReference type="Pfam" id="PF02668"/>
    </source>
</evidence>
<dbReference type="AlphaFoldDB" id="A0A840QBT5"/>
<dbReference type="Pfam" id="PF02668">
    <property type="entry name" value="TauD"/>
    <property type="match status" value="1"/>
</dbReference>
<evidence type="ECO:0000313" key="4">
    <source>
        <dbReference type="EMBL" id="MBB5156108.1"/>
    </source>
</evidence>
<evidence type="ECO:0000256" key="2">
    <source>
        <dbReference type="ARBA" id="ARBA00023004"/>
    </source>
</evidence>
<keyword evidence="4" id="KW-0223">Dioxygenase</keyword>
<proteinExistence type="predicted"/>
<dbReference type="InterPro" id="IPR042098">
    <property type="entry name" value="TauD-like_sf"/>
</dbReference>
<feature type="domain" description="TauD/TfdA-like" evidence="3">
    <location>
        <begin position="71"/>
        <end position="108"/>
    </location>
</feature>
<name>A0A840QBT5_9PSEU</name>
<accession>A0A840QBT5</accession>
<protein>
    <submittedName>
        <fullName evidence="4">Alpha-ketoglutarate-dependent taurine dioxygenase</fullName>
    </submittedName>
</protein>
<evidence type="ECO:0000256" key="1">
    <source>
        <dbReference type="ARBA" id="ARBA00023002"/>
    </source>
</evidence>
<reference evidence="4 5" key="1">
    <citation type="submission" date="2020-08" db="EMBL/GenBank/DDBJ databases">
        <title>Sequencing the genomes of 1000 actinobacteria strains.</title>
        <authorList>
            <person name="Klenk H.-P."/>
        </authorList>
    </citation>
    <scope>NUCLEOTIDE SEQUENCE [LARGE SCALE GENOMIC DNA]</scope>
    <source>
        <strain evidence="4 5">DSM 45584</strain>
    </source>
</reference>
<dbReference type="EMBL" id="JACHIW010000001">
    <property type="protein sequence ID" value="MBB5156108.1"/>
    <property type="molecule type" value="Genomic_DNA"/>
</dbReference>
<keyword evidence="2" id="KW-0408">Iron</keyword>
<comment type="caution">
    <text evidence="4">The sequence shown here is derived from an EMBL/GenBank/DDBJ whole genome shotgun (WGS) entry which is preliminary data.</text>
</comment>
<keyword evidence="1" id="KW-0560">Oxidoreductase</keyword>
<dbReference type="RefSeq" id="WP_312864302.1">
    <property type="nucleotide sequence ID" value="NZ_JACHIW010000001.1"/>
</dbReference>
<gene>
    <name evidence="4" type="ORF">BJ970_003642</name>
</gene>
<evidence type="ECO:0000313" key="5">
    <source>
        <dbReference type="Proteomes" id="UP000584374"/>
    </source>
</evidence>
<dbReference type="Proteomes" id="UP000584374">
    <property type="component" value="Unassembled WGS sequence"/>
</dbReference>
<dbReference type="SUPFAM" id="SSF51197">
    <property type="entry name" value="Clavaminate synthase-like"/>
    <property type="match status" value="1"/>
</dbReference>
<dbReference type="GO" id="GO:0051213">
    <property type="term" value="F:dioxygenase activity"/>
    <property type="evidence" value="ECO:0007669"/>
    <property type="project" value="UniProtKB-KW"/>
</dbReference>
<keyword evidence="5" id="KW-1185">Reference proteome</keyword>
<dbReference type="InterPro" id="IPR003819">
    <property type="entry name" value="TauD/TfdA-like"/>
</dbReference>